<reference evidence="5" key="1">
    <citation type="submission" date="2022-11" db="UniProtKB">
        <authorList>
            <consortium name="WormBaseParasite"/>
        </authorList>
    </citation>
    <scope>IDENTIFICATION</scope>
</reference>
<protein>
    <submittedName>
        <fullName evidence="5">Importin alpha</fullName>
    </submittedName>
</protein>
<dbReference type="PANTHER" id="PTHR23316">
    <property type="entry name" value="IMPORTIN ALPHA"/>
    <property type="match status" value="1"/>
</dbReference>
<dbReference type="WBParaSite" id="jg2452">
    <property type="protein sequence ID" value="jg2452"/>
    <property type="gene ID" value="jg2452"/>
</dbReference>
<dbReference type="GO" id="GO:0015031">
    <property type="term" value="P:protein transport"/>
    <property type="evidence" value="ECO:0007669"/>
    <property type="project" value="UniProtKB-KW"/>
</dbReference>
<dbReference type="Proteomes" id="UP000887574">
    <property type="component" value="Unplaced"/>
</dbReference>
<keyword evidence="4" id="KW-1185">Reference proteome</keyword>
<evidence type="ECO:0000256" key="2">
    <source>
        <dbReference type="ARBA" id="ARBA00022448"/>
    </source>
</evidence>
<evidence type="ECO:0000256" key="3">
    <source>
        <dbReference type="ARBA" id="ARBA00022927"/>
    </source>
</evidence>
<evidence type="ECO:0000313" key="5">
    <source>
        <dbReference type="WBParaSite" id="jg2452"/>
    </source>
</evidence>
<organism evidence="4 5">
    <name type="scientific">Ditylenchus dipsaci</name>
    <dbReference type="NCBI Taxonomy" id="166011"/>
    <lineage>
        <taxon>Eukaryota</taxon>
        <taxon>Metazoa</taxon>
        <taxon>Ecdysozoa</taxon>
        <taxon>Nematoda</taxon>
        <taxon>Chromadorea</taxon>
        <taxon>Rhabditida</taxon>
        <taxon>Tylenchina</taxon>
        <taxon>Tylenchomorpha</taxon>
        <taxon>Sphaerularioidea</taxon>
        <taxon>Anguinidae</taxon>
        <taxon>Anguininae</taxon>
        <taxon>Ditylenchus</taxon>
    </lineage>
</organism>
<evidence type="ECO:0000256" key="1">
    <source>
        <dbReference type="ARBA" id="ARBA00010394"/>
    </source>
</evidence>
<proteinExistence type="inferred from homology"/>
<keyword evidence="2" id="KW-0813">Transport</keyword>
<dbReference type="Gene3D" id="1.25.10.10">
    <property type="entry name" value="Leucine-rich Repeat Variant"/>
    <property type="match status" value="1"/>
</dbReference>
<dbReference type="InterPro" id="IPR000225">
    <property type="entry name" value="Armadillo"/>
</dbReference>
<comment type="similarity">
    <text evidence="1">Belongs to the importin alpha family.</text>
</comment>
<keyword evidence="3" id="KW-0653">Protein transport</keyword>
<dbReference type="SMART" id="SM00185">
    <property type="entry name" value="ARM"/>
    <property type="match status" value="4"/>
</dbReference>
<dbReference type="InterPro" id="IPR011989">
    <property type="entry name" value="ARM-like"/>
</dbReference>
<accession>A0A915DWU8</accession>
<dbReference type="SUPFAM" id="SSF48371">
    <property type="entry name" value="ARM repeat"/>
    <property type="match status" value="1"/>
</dbReference>
<evidence type="ECO:0000313" key="4">
    <source>
        <dbReference type="Proteomes" id="UP000887574"/>
    </source>
</evidence>
<dbReference type="AlphaFoldDB" id="A0A915DWU8"/>
<name>A0A915DWU8_9BILA</name>
<sequence>MAVIQTGATKSLINMCSSQSAKLSEQAIWAVANIAGDSVQLRDHVIEEGLVPTLQKLMLNLNNLSVSFVRTLAWTYSNLVRHKNPQLPYGILKDLAPGIAALLKFKDLAVQQDSGWALSYMTTAQIKTSSWHTADGLIAPALRVLGNFATGSDTLTQVVVDSGVMMKVIPSLLKRTNVSIVKECCWLVSNVVAGTEQQIQHALDADLLPLLFDVLKTGDHRSQFEASWPSLTLHMVEVSSKSSS</sequence>
<dbReference type="InterPro" id="IPR016024">
    <property type="entry name" value="ARM-type_fold"/>
</dbReference>
<dbReference type="Pfam" id="PF00514">
    <property type="entry name" value="Arm"/>
    <property type="match status" value="1"/>
</dbReference>